<dbReference type="Pfam" id="PF08281">
    <property type="entry name" value="Sigma70_r4_2"/>
    <property type="match status" value="1"/>
</dbReference>
<dbReference type="InterPro" id="IPR014327">
    <property type="entry name" value="RNA_pol_sigma70_bacteroid"/>
</dbReference>
<proteinExistence type="inferred from homology"/>
<dbReference type="InterPro" id="IPR039425">
    <property type="entry name" value="RNA_pol_sigma-70-like"/>
</dbReference>
<dbReference type="InterPro" id="IPR007627">
    <property type="entry name" value="RNA_pol_sigma70_r2"/>
</dbReference>
<keyword evidence="3" id="KW-0731">Sigma factor</keyword>
<dbReference type="SUPFAM" id="SSF88946">
    <property type="entry name" value="Sigma2 domain of RNA polymerase sigma factors"/>
    <property type="match status" value="1"/>
</dbReference>
<keyword evidence="8" id="KW-1185">Reference proteome</keyword>
<evidence type="ECO:0000256" key="1">
    <source>
        <dbReference type="ARBA" id="ARBA00010641"/>
    </source>
</evidence>
<evidence type="ECO:0000313" key="7">
    <source>
        <dbReference type="EMBL" id="MBC5622171.1"/>
    </source>
</evidence>
<dbReference type="Gene3D" id="1.10.10.10">
    <property type="entry name" value="Winged helix-like DNA-binding domain superfamily/Winged helix DNA-binding domain"/>
    <property type="match status" value="1"/>
</dbReference>
<name>A0ABR7D2J9_9BACT</name>
<dbReference type="EMBL" id="JACOOH010000006">
    <property type="protein sequence ID" value="MBC5622171.1"/>
    <property type="molecule type" value="Genomic_DNA"/>
</dbReference>
<keyword evidence="5" id="KW-0812">Transmembrane</keyword>
<dbReference type="SMART" id="SM00421">
    <property type="entry name" value="HTH_LUXR"/>
    <property type="match status" value="1"/>
</dbReference>
<dbReference type="PANTHER" id="PTHR43133">
    <property type="entry name" value="RNA POLYMERASE ECF-TYPE SIGMA FACTO"/>
    <property type="match status" value="1"/>
</dbReference>
<dbReference type="PANTHER" id="PTHR43133:SF46">
    <property type="entry name" value="RNA POLYMERASE SIGMA-70 FACTOR ECF SUBFAMILY"/>
    <property type="match status" value="1"/>
</dbReference>
<dbReference type="InterPro" id="IPR013325">
    <property type="entry name" value="RNA_pol_sigma_r2"/>
</dbReference>
<evidence type="ECO:0000256" key="2">
    <source>
        <dbReference type="ARBA" id="ARBA00023015"/>
    </source>
</evidence>
<gene>
    <name evidence="7" type="ORF">H8S64_13785</name>
</gene>
<dbReference type="InterPro" id="IPR036388">
    <property type="entry name" value="WH-like_DNA-bd_sf"/>
</dbReference>
<evidence type="ECO:0000256" key="5">
    <source>
        <dbReference type="SAM" id="Phobius"/>
    </source>
</evidence>
<evidence type="ECO:0000259" key="6">
    <source>
        <dbReference type="SMART" id="SM00421"/>
    </source>
</evidence>
<accession>A0ABR7D2J9</accession>
<reference evidence="7 8" key="1">
    <citation type="submission" date="2020-08" db="EMBL/GenBank/DDBJ databases">
        <title>Genome public.</title>
        <authorList>
            <person name="Liu C."/>
            <person name="Sun Q."/>
        </authorList>
    </citation>
    <scope>NUCLEOTIDE SEQUENCE [LARGE SCALE GENOMIC DNA]</scope>
    <source>
        <strain evidence="7 8">NSJ-56</strain>
    </source>
</reference>
<keyword evidence="5" id="KW-1133">Transmembrane helix</keyword>
<dbReference type="Pfam" id="PF04542">
    <property type="entry name" value="Sigma70_r2"/>
    <property type="match status" value="1"/>
</dbReference>
<dbReference type="InterPro" id="IPR000792">
    <property type="entry name" value="Tscrpt_reg_LuxR_C"/>
</dbReference>
<dbReference type="Gene3D" id="1.10.1740.10">
    <property type="match status" value="1"/>
</dbReference>
<dbReference type="InterPro" id="IPR013324">
    <property type="entry name" value="RNA_pol_sigma_r3/r4-like"/>
</dbReference>
<feature type="transmembrane region" description="Helical" evidence="5">
    <location>
        <begin position="179"/>
        <end position="198"/>
    </location>
</feature>
<keyword evidence="5" id="KW-0472">Membrane</keyword>
<comment type="caution">
    <text evidence="7">The sequence shown here is derived from an EMBL/GenBank/DDBJ whole genome shotgun (WGS) entry which is preliminary data.</text>
</comment>
<dbReference type="InterPro" id="IPR013249">
    <property type="entry name" value="RNA_pol_sigma70_r4_t2"/>
</dbReference>
<sequence>MIDRSLQNKRFREEPDYLVKRLRESDEEALAFLLTTYGKSLYFYCNSILKNDVFSEDIVQESFMSLWERRKDFVALLPIRVFLYQSARNKCLDQLKHQQVIEKHENELIRELSEDTLDEKMIEEELLGQLYRAIEELPTECARVFKLGLEGLSNQEIADTLKVSIHTVKTQKQRAMTTLKNRFGAGVVLVVFGEAFLWL</sequence>
<feature type="domain" description="HTH luxR-type" evidence="6">
    <location>
        <begin position="134"/>
        <end position="189"/>
    </location>
</feature>
<protein>
    <submittedName>
        <fullName evidence="7">RNA polymerase sigma-70 factor</fullName>
    </submittedName>
</protein>
<dbReference type="RefSeq" id="WP_176554918.1">
    <property type="nucleotide sequence ID" value="NZ_JACOOH010000006.1"/>
</dbReference>
<keyword evidence="2" id="KW-0805">Transcription regulation</keyword>
<evidence type="ECO:0000256" key="3">
    <source>
        <dbReference type="ARBA" id="ARBA00023082"/>
    </source>
</evidence>
<dbReference type="InterPro" id="IPR014284">
    <property type="entry name" value="RNA_pol_sigma-70_dom"/>
</dbReference>
<keyword evidence="4" id="KW-0804">Transcription</keyword>
<evidence type="ECO:0000256" key="4">
    <source>
        <dbReference type="ARBA" id="ARBA00023163"/>
    </source>
</evidence>
<dbReference type="NCBIfam" id="TIGR02985">
    <property type="entry name" value="Sig70_bacteroi1"/>
    <property type="match status" value="1"/>
</dbReference>
<organism evidence="7 8">
    <name type="scientific">Butyricimonas hominis</name>
    <dbReference type="NCBI Taxonomy" id="2763032"/>
    <lineage>
        <taxon>Bacteria</taxon>
        <taxon>Pseudomonadati</taxon>
        <taxon>Bacteroidota</taxon>
        <taxon>Bacteroidia</taxon>
        <taxon>Bacteroidales</taxon>
        <taxon>Odoribacteraceae</taxon>
        <taxon>Butyricimonas</taxon>
    </lineage>
</organism>
<evidence type="ECO:0000313" key="8">
    <source>
        <dbReference type="Proteomes" id="UP000646484"/>
    </source>
</evidence>
<dbReference type="Proteomes" id="UP000646484">
    <property type="component" value="Unassembled WGS sequence"/>
</dbReference>
<dbReference type="NCBIfam" id="TIGR02937">
    <property type="entry name" value="sigma70-ECF"/>
    <property type="match status" value="1"/>
</dbReference>
<dbReference type="SUPFAM" id="SSF88659">
    <property type="entry name" value="Sigma3 and sigma4 domains of RNA polymerase sigma factors"/>
    <property type="match status" value="1"/>
</dbReference>
<comment type="similarity">
    <text evidence="1">Belongs to the sigma-70 factor family. ECF subfamily.</text>
</comment>